<comment type="function">
    <text evidence="1">ATPase. Has a role at an early stage in the morphogenesis of the spore coat.</text>
</comment>
<dbReference type="SUPFAM" id="SSF52540">
    <property type="entry name" value="P-loop containing nucleoside triphosphate hydrolases"/>
    <property type="match status" value="1"/>
</dbReference>
<dbReference type="EC" id="3.6.1.-" evidence="1"/>
<dbReference type="Pfam" id="PF20438">
    <property type="entry name" value="SpoIVA_middle"/>
    <property type="match status" value="1"/>
</dbReference>
<dbReference type="InterPro" id="IPR046841">
    <property type="entry name" value="SpoIVA_middle"/>
</dbReference>
<dbReference type="CDD" id="cd00882">
    <property type="entry name" value="Ras_like_GTPase"/>
    <property type="match status" value="1"/>
</dbReference>
<accession>A0A371ATP1</accession>
<keyword evidence="1" id="KW-0067">ATP-binding</keyword>
<organism evidence="5 6">
    <name type="scientific">Anaerosacchariphilus polymeriproducens</name>
    <dbReference type="NCBI Taxonomy" id="1812858"/>
    <lineage>
        <taxon>Bacteria</taxon>
        <taxon>Bacillati</taxon>
        <taxon>Bacillota</taxon>
        <taxon>Clostridia</taxon>
        <taxon>Lachnospirales</taxon>
        <taxon>Lachnospiraceae</taxon>
        <taxon>Anaerosacchariphilus</taxon>
    </lineage>
</organism>
<dbReference type="Proteomes" id="UP000255036">
    <property type="component" value="Unassembled WGS sequence"/>
</dbReference>
<dbReference type="Gene3D" id="3.40.50.300">
    <property type="entry name" value="P-loop containing nucleotide triphosphate hydrolases"/>
    <property type="match status" value="1"/>
</dbReference>
<dbReference type="InterPro" id="IPR014201">
    <property type="entry name" value="Spore_IV_A"/>
</dbReference>
<feature type="domain" description="Sporulation stage IV protein A C-terminal" evidence="4">
    <location>
        <begin position="419"/>
        <end position="492"/>
    </location>
</feature>
<evidence type="ECO:0000256" key="1">
    <source>
        <dbReference type="PIRNR" id="PIRNR007466"/>
    </source>
</evidence>
<comment type="caution">
    <text evidence="5">The sequence shown here is derived from an EMBL/GenBank/DDBJ whole genome shotgun (WGS) entry which is preliminary data.</text>
</comment>
<keyword evidence="1" id="KW-0963">Cytoplasm</keyword>
<dbReference type="GO" id="GO:0005524">
    <property type="term" value="F:ATP binding"/>
    <property type="evidence" value="ECO:0007669"/>
    <property type="project" value="UniProtKB-KW"/>
</dbReference>
<evidence type="ECO:0000313" key="6">
    <source>
        <dbReference type="Proteomes" id="UP000255036"/>
    </source>
</evidence>
<feature type="domain" description="Stage IV sporulation protein A ATPase" evidence="2">
    <location>
        <begin position="7"/>
        <end position="239"/>
    </location>
</feature>
<evidence type="ECO:0000259" key="3">
    <source>
        <dbReference type="Pfam" id="PF20438"/>
    </source>
</evidence>
<name>A0A371ATP1_9FIRM</name>
<dbReference type="InterPro" id="IPR046842">
    <property type="entry name" value="SpoIVA_ATPase"/>
</dbReference>
<dbReference type="GO" id="GO:0030435">
    <property type="term" value="P:sporulation resulting in formation of a cellular spore"/>
    <property type="evidence" value="ECO:0007669"/>
    <property type="project" value="UniProtKB-KW"/>
</dbReference>
<dbReference type="EMBL" id="QRCT01000034">
    <property type="protein sequence ID" value="RDU22944.1"/>
    <property type="molecule type" value="Genomic_DNA"/>
</dbReference>
<keyword evidence="1" id="KW-0547">Nucleotide-binding</keyword>
<evidence type="ECO:0000313" key="5">
    <source>
        <dbReference type="EMBL" id="RDU22944.1"/>
    </source>
</evidence>
<keyword evidence="1" id="KW-0749">Sporulation</keyword>
<dbReference type="NCBIfam" id="TIGR02836">
    <property type="entry name" value="spore_IV_A"/>
    <property type="match status" value="1"/>
</dbReference>
<dbReference type="Pfam" id="PF09547">
    <property type="entry name" value="SpoIVA_ATPase"/>
    <property type="match status" value="1"/>
</dbReference>
<dbReference type="GO" id="GO:0005737">
    <property type="term" value="C:cytoplasm"/>
    <property type="evidence" value="ECO:0007669"/>
    <property type="project" value="UniProtKB-SubCell"/>
</dbReference>
<keyword evidence="6" id="KW-1185">Reference proteome</keyword>
<sequence length="492" mass="55714">MDKDITYNLYKDIKNRTNGEIYMGVVGPVRTGKSTFIRRFVEQMILPNLEEQEKMQAKDEMPLSGNGKLITTVEPKFIPKEAISLKLGDDVELSVRVIDCVGFMVEGASGHMEEGAERMVKTPWYDQEIPFTRAAEIGTEKVIRDHSTIGIVITSDGSFGEIERKGFLEPEEKTILELKKIGKPFVVLVNSTKPYSEETINIAKEIENKYQVSALPINCEQLKMEEINQIMETVLKEFPLEKIAFYFPKWVEMLSNEHKIKQNLISNIQGFVKGILTINDFQNKPLKFEGDYVSNIKSSRIDLGTGAVNIDIDIDDKYYYENMSELIGTEIKGEYQLISMMKELCAMKQEYQKVSNAMRCVRQKGYGVITPELEEIILEEPVIMKHGNKYGVKMKAESPSIHLIKANITTEIAPIVGDESQAKDLINYIEQNKESEDGIWSTSIFGKSIEDLVGDGIRNKISLIGEESQIKLQETMQKIVNDSNGGMVCIII</sequence>
<dbReference type="Pfam" id="PF20439">
    <property type="entry name" value="SpoIVA_C"/>
    <property type="match status" value="1"/>
</dbReference>
<dbReference type="InterPro" id="IPR027417">
    <property type="entry name" value="P-loop_NTPase"/>
</dbReference>
<dbReference type="AlphaFoldDB" id="A0A371ATP1"/>
<dbReference type="GO" id="GO:0016887">
    <property type="term" value="F:ATP hydrolysis activity"/>
    <property type="evidence" value="ECO:0007669"/>
    <property type="project" value="InterPro"/>
</dbReference>
<protein>
    <recommendedName>
        <fullName evidence="1">Stage IV sporulation protein A</fullName>
        <ecNumber evidence="1">3.6.1.-</ecNumber>
    </recommendedName>
    <alternativeName>
        <fullName evidence="1">Coat morphogenetic protein SpoIVA</fullName>
    </alternativeName>
</protein>
<evidence type="ECO:0000259" key="2">
    <source>
        <dbReference type="Pfam" id="PF09547"/>
    </source>
</evidence>
<reference evidence="5 6" key="1">
    <citation type="submission" date="2018-07" db="EMBL/GenBank/DDBJ databases">
        <title>Anaerosacharophilus polymeroproducens gen. nov. sp. nov., an anaerobic bacterium isolated from salt field.</title>
        <authorList>
            <person name="Kim W."/>
            <person name="Yang S.-H."/>
            <person name="Oh J."/>
            <person name="Lee J.-H."/>
            <person name="Kwon K.K."/>
        </authorList>
    </citation>
    <scope>NUCLEOTIDE SEQUENCE [LARGE SCALE GENOMIC DNA]</scope>
    <source>
        <strain evidence="5 6">MCWD5</strain>
    </source>
</reference>
<dbReference type="OrthoDB" id="9761464at2"/>
<dbReference type="InterPro" id="IPR046840">
    <property type="entry name" value="SpoIVA_C"/>
</dbReference>
<gene>
    <name evidence="5" type="primary">spoIVA</name>
    <name evidence="5" type="ORF">DWV06_11255</name>
</gene>
<keyword evidence="1" id="KW-0378">Hydrolase</keyword>
<comment type="catalytic activity">
    <reaction evidence="1">
        <text>ATP + H2O = ADP + phosphate + H(+)</text>
        <dbReference type="Rhea" id="RHEA:13065"/>
        <dbReference type="ChEBI" id="CHEBI:15377"/>
        <dbReference type="ChEBI" id="CHEBI:15378"/>
        <dbReference type="ChEBI" id="CHEBI:30616"/>
        <dbReference type="ChEBI" id="CHEBI:43474"/>
        <dbReference type="ChEBI" id="CHEBI:456216"/>
    </reaction>
</comment>
<dbReference type="PIRSF" id="PIRSF007466">
    <property type="entry name" value="SpoIVA"/>
    <property type="match status" value="1"/>
</dbReference>
<evidence type="ECO:0000259" key="4">
    <source>
        <dbReference type="Pfam" id="PF20439"/>
    </source>
</evidence>
<comment type="subcellular location">
    <subcellularLocation>
        <location evidence="1">Cytoplasm</location>
    </subcellularLocation>
</comment>
<feature type="domain" description="Stage IV sporulation protein A middle" evidence="3">
    <location>
        <begin position="241"/>
        <end position="417"/>
    </location>
</feature>
<proteinExistence type="predicted"/>
<dbReference type="RefSeq" id="WP_115482287.1">
    <property type="nucleotide sequence ID" value="NZ_QRCT01000034.1"/>
</dbReference>